<dbReference type="SMART" id="SM01130">
    <property type="entry name" value="DHDPS"/>
    <property type="match status" value="1"/>
</dbReference>
<accession>A0A7I8DBS6</accession>
<evidence type="ECO:0000313" key="5">
    <source>
        <dbReference type="EMBL" id="BCJ87554.1"/>
    </source>
</evidence>
<dbReference type="GO" id="GO:0008840">
    <property type="term" value="F:4-hydroxy-tetrahydrodipicolinate synthase activity"/>
    <property type="evidence" value="ECO:0007669"/>
    <property type="project" value="TreeGrafter"/>
</dbReference>
<dbReference type="Proteomes" id="UP000593802">
    <property type="component" value="Chromosome"/>
</dbReference>
<dbReference type="InterPro" id="IPR013785">
    <property type="entry name" value="Aldolase_TIM"/>
</dbReference>
<dbReference type="InterPro" id="IPR002220">
    <property type="entry name" value="DapA-like"/>
</dbReference>
<name>A0A7I8DBS6_9BACL</name>
<comment type="similarity">
    <text evidence="1 3">Belongs to the DapA family.</text>
</comment>
<dbReference type="Gene3D" id="3.20.20.70">
    <property type="entry name" value="Aldolase class I"/>
    <property type="match status" value="1"/>
</dbReference>
<keyword evidence="2 3" id="KW-0456">Lyase</keyword>
<dbReference type="AlphaFoldDB" id="A0A7I8DBS6"/>
<dbReference type="PANTHER" id="PTHR12128:SF66">
    <property type="entry name" value="4-HYDROXY-2-OXOGLUTARATE ALDOLASE, MITOCHONDRIAL"/>
    <property type="match status" value="1"/>
</dbReference>
<keyword evidence="6" id="KW-1185">Reference proteome</keyword>
<evidence type="ECO:0000313" key="6">
    <source>
        <dbReference type="Proteomes" id="UP000593802"/>
    </source>
</evidence>
<dbReference type="PRINTS" id="PR00146">
    <property type="entry name" value="DHPICSNTHASE"/>
</dbReference>
<evidence type="ECO:0000256" key="4">
    <source>
        <dbReference type="PIRSR" id="PIRSR001365-2"/>
    </source>
</evidence>
<feature type="binding site" evidence="4">
    <location>
        <position position="207"/>
    </location>
    <ligand>
        <name>pyruvate</name>
        <dbReference type="ChEBI" id="CHEBI:15361"/>
    </ligand>
</feature>
<protein>
    <submittedName>
        <fullName evidence="5">Dihydrodipicolinate synthase family protein</fullName>
    </submittedName>
</protein>
<proteinExistence type="inferred from homology"/>
<dbReference type="PANTHER" id="PTHR12128">
    <property type="entry name" value="DIHYDRODIPICOLINATE SYNTHASE"/>
    <property type="match status" value="1"/>
</dbReference>
<evidence type="ECO:0000256" key="1">
    <source>
        <dbReference type="ARBA" id="ARBA00007592"/>
    </source>
</evidence>
<dbReference type="RefSeq" id="WP_200757669.1">
    <property type="nucleotide sequence ID" value="NZ_AP023366.1"/>
</dbReference>
<dbReference type="Pfam" id="PF00701">
    <property type="entry name" value="DHDPS"/>
    <property type="match status" value="1"/>
</dbReference>
<dbReference type="CDD" id="cd00408">
    <property type="entry name" value="DHDPS-like"/>
    <property type="match status" value="1"/>
</dbReference>
<dbReference type="SUPFAM" id="SSF51569">
    <property type="entry name" value="Aldolase"/>
    <property type="match status" value="1"/>
</dbReference>
<evidence type="ECO:0000256" key="2">
    <source>
        <dbReference type="ARBA" id="ARBA00023239"/>
    </source>
</evidence>
<sequence>MKEIQGISVISLTPFTESGEVDTDSLRRLTEFYLKSAVHGITILGIMGEANKLTEAERQLVTETVIQQVNGRVPVIVGCSATGTHQSVHFAKQAAKAGADAIMLAPPTNLKNLDLVLDHYRHVAKATDLPLVVQDEPTTTGVILPPPFFGRVAKEIGTARYVKLEEAPTTVKISRILEESNGKFGLFGGLGGMYFYEELDRGAVGIMTGFAYPEILVEVYRLFQSGDKQAAREYFNRYLPLIRFEAQLGVGGMAIRKQIYKLRGAIQSAYVRPPAPGVDQRTLEELEELMQFLGLGRK</sequence>
<dbReference type="EMBL" id="AP023366">
    <property type="protein sequence ID" value="BCJ87554.1"/>
    <property type="molecule type" value="Genomic_DNA"/>
</dbReference>
<organism evidence="5 6">
    <name type="scientific">Effusibacillus dendaii</name>
    <dbReference type="NCBI Taxonomy" id="2743772"/>
    <lineage>
        <taxon>Bacteria</taxon>
        <taxon>Bacillati</taxon>
        <taxon>Bacillota</taxon>
        <taxon>Bacilli</taxon>
        <taxon>Bacillales</taxon>
        <taxon>Alicyclobacillaceae</taxon>
        <taxon>Effusibacillus</taxon>
    </lineage>
</organism>
<dbReference type="PIRSF" id="PIRSF001365">
    <property type="entry name" value="DHDPS"/>
    <property type="match status" value="1"/>
</dbReference>
<gene>
    <name evidence="5" type="ORF">skT53_25390</name>
</gene>
<evidence type="ECO:0000256" key="3">
    <source>
        <dbReference type="PIRNR" id="PIRNR001365"/>
    </source>
</evidence>
<dbReference type="KEGG" id="eff:skT53_25390"/>
<reference evidence="5 6" key="1">
    <citation type="submission" date="2020-08" db="EMBL/GenBank/DDBJ databases">
        <title>Complete Genome Sequence of Effusibacillus dendaii Strain skT53, Isolated from Farmland soil.</title>
        <authorList>
            <person name="Konishi T."/>
            <person name="Kawasaki H."/>
        </authorList>
    </citation>
    <scope>NUCLEOTIDE SEQUENCE [LARGE SCALE GENOMIC DNA]</scope>
    <source>
        <strain evidence="6">skT53</strain>
    </source>
</reference>
<dbReference type="GO" id="GO:0005829">
    <property type="term" value="C:cytosol"/>
    <property type="evidence" value="ECO:0007669"/>
    <property type="project" value="TreeGrafter"/>
</dbReference>